<accession>A0AA39XTV7</accession>
<organism evidence="9 10">
    <name type="scientific">Lasiodiplodia hormozganensis</name>
    <dbReference type="NCBI Taxonomy" id="869390"/>
    <lineage>
        <taxon>Eukaryota</taxon>
        <taxon>Fungi</taxon>
        <taxon>Dikarya</taxon>
        <taxon>Ascomycota</taxon>
        <taxon>Pezizomycotina</taxon>
        <taxon>Dothideomycetes</taxon>
        <taxon>Dothideomycetes incertae sedis</taxon>
        <taxon>Botryosphaeriales</taxon>
        <taxon>Botryosphaeriaceae</taxon>
        <taxon>Lasiodiplodia</taxon>
    </lineage>
</organism>
<name>A0AA39XTV7_9PEZI</name>
<reference evidence="9" key="1">
    <citation type="submission" date="2023-06" db="EMBL/GenBank/DDBJ databases">
        <title>Multi-omics analyses reveal the molecular pathogenesis toolkit of Lasiodiplodia hormozganensis, a cross-kingdom pathogen.</title>
        <authorList>
            <person name="Felix C."/>
            <person name="Meneses R."/>
            <person name="Goncalves M.F.M."/>
            <person name="Tilleman L."/>
            <person name="Duarte A.S."/>
            <person name="Jorrin-Novo J.V."/>
            <person name="Van De Peer Y."/>
            <person name="Deforce D."/>
            <person name="Van Nieuwerburgh F."/>
            <person name="Esteves A.C."/>
            <person name="Alves A."/>
        </authorList>
    </citation>
    <scope>NUCLEOTIDE SEQUENCE</scope>
    <source>
        <strain evidence="9">CBS 339.90</strain>
    </source>
</reference>
<evidence type="ECO:0000256" key="1">
    <source>
        <dbReference type="ARBA" id="ARBA00004141"/>
    </source>
</evidence>
<feature type="transmembrane region" description="Helical" evidence="7">
    <location>
        <begin position="15"/>
        <end position="32"/>
    </location>
</feature>
<evidence type="ECO:0000256" key="4">
    <source>
        <dbReference type="ARBA" id="ARBA00023136"/>
    </source>
</evidence>
<dbReference type="PANTHER" id="PTHR33048">
    <property type="entry name" value="PTH11-LIKE INTEGRAL MEMBRANE PROTEIN (AFU_ORTHOLOGUE AFUA_5G11245)"/>
    <property type="match status" value="1"/>
</dbReference>
<evidence type="ECO:0000256" key="5">
    <source>
        <dbReference type="ARBA" id="ARBA00038359"/>
    </source>
</evidence>
<sequence length="394" mass="44174">MPPVHANNEAALLELWGEYGFGVLIFALRYFVRIRMVGFGGFFGDDYFGFIAVICLTIDGIVVDHATRHGTAVEFTEDQLNEMTIAEVRSIGIGSKFEFIGWFSYPGLIWSMKAMMLFFYRLTFRLWQRKLLIILSLLVAASWIAVLFTVCFSCPSFPDNWKVRPRPSLNCTFHPQNVAIVSFGNILTDLAVLSIPIPLFWTLKRPLKQKIFMGCFLLGGILAITVAVIRVIITLGSHPSTLNINLWGTRETTVALLCVNAPVLRALFTRSFWTAQPLPTELSTGGSGGYGSTTGSRHHHITIDSEYTDPINRPNRFPLPAVVEGSSKEGRSRSHSTQAIPVDMDSEHHMMMRDSRQHVIVAQVEVQVEREERSGCESRRGDIETGSTDWAKGW</sequence>
<keyword evidence="10" id="KW-1185">Reference proteome</keyword>
<dbReference type="InterPro" id="IPR049326">
    <property type="entry name" value="Rhodopsin_dom_fungi"/>
</dbReference>
<feature type="compositionally biased region" description="Basic and acidic residues" evidence="6">
    <location>
        <begin position="372"/>
        <end position="383"/>
    </location>
</feature>
<dbReference type="GO" id="GO:0016020">
    <property type="term" value="C:membrane"/>
    <property type="evidence" value="ECO:0007669"/>
    <property type="project" value="UniProtKB-SubCell"/>
</dbReference>
<dbReference type="PANTHER" id="PTHR33048:SF152">
    <property type="entry name" value="INTEGRAL MEMBRANE PROTEIN"/>
    <property type="match status" value="1"/>
</dbReference>
<keyword evidence="4 7" id="KW-0472">Membrane</keyword>
<dbReference type="Pfam" id="PF20684">
    <property type="entry name" value="Fung_rhodopsin"/>
    <property type="match status" value="1"/>
</dbReference>
<feature type="transmembrane region" description="Helical" evidence="7">
    <location>
        <begin position="211"/>
        <end position="233"/>
    </location>
</feature>
<feature type="transmembrane region" description="Helical" evidence="7">
    <location>
        <begin position="178"/>
        <end position="199"/>
    </location>
</feature>
<comment type="similarity">
    <text evidence="5">Belongs to the SAT4 family.</text>
</comment>
<comment type="subcellular location">
    <subcellularLocation>
        <location evidence="1">Membrane</location>
        <topology evidence="1">Multi-pass membrane protein</topology>
    </subcellularLocation>
</comment>
<evidence type="ECO:0000313" key="10">
    <source>
        <dbReference type="Proteomes" id="UP001175001"/>
    </source>
</evidence>
<comment type="caution">
    <text evidence="9">The sequence shown here is derived from an EMBL/GenBank/DDBJ whole genome shotgun (WGS) entry which is preliminary data.</text>
</comment>
<feature type="transmembrane region" description="Helical" evidence="7">
    <location>
        <begin position="99"/>
        <end position="120"/>
    </location>
</feature>
<feature type="transmembrane region" description="Helical" evidence="7">
    <location>
        <begin position="44"/>
        <end position="63"/>
    </location>
</feature>
<gene>
    <name evidence="9" type="ORF">DIS24_g9739</name>
</gene>
<evidence type="ECO:0000259" key="8">
    <source>
        <dbReference type="Pfam" id="PF20684"/>
    </source>
</evidence>
<evidence type="ECO:0000256" key="6">
    <source>
        <dbReference type="SAM" id="MobiDB-lite"/>
    </source>
</evidence>
<evidence type="ECO:0000256" key="7">
    <source>
        <dbReference type="SAM" id="Phobius"/>
    </source>
</evidence>
<keyword evidence="2 7" id="KW-0812">Transmembrane</keyword>
<dbReference type="AlphaFoldDB" id="A0AA39XTV7"/>
<proteinExistence type="inferred from homology"/>
<dbReference type="EMBL" id="JAUJDW010000091">
    <property type="protein sequence ID" value="KAK0640029.1"/>
    <property type="molecule type" value="Genomic_DNA"/>
</dbReference>
<keyword evidence="3 7" id="KW-1133">Transmembrane helix</keyword>
<feature type="region of interest" description="Disordered" evidence="6">
    <location>
        <begin position="372"/>
        <end position="394"/>
    </location>
</feature>
<protein>
    <recommendedName>
        <fullName evidence="8">Rhodopsin domain-containing protein</fullName>
    </recommendedName>
</protein>
<dbReference type="Proteomes" id="UP001175001">
    <property type="component" value="Unassembled WGS sequence"/>
</dbReference>
<evidence type="ECO:0000313" key="9">
    <source>
        <dbReference type="EMBL" id="KAK0640029.1"/>
    </source>
</evidence>
<evidence type="ECO:0000256" key="2">
    <source>
        <dbReference type="ARBA" id="ARBA00022692"/>
    </source>
</evidence>
<evidence type="ECO:0000256" key="3">
    <source>
        <dbReference type="ARBA" id="ARBA00022989"/>
    </source>
</evidence>
<feature type="transmembrane region" description="Helical" evidence="7">
    <location>
        <begin position="132"/>
        <end position="158"/>
    </location>
</feature>
<feature type="domain" description="Rhodopsin" evidence="8">
    <location>
        <begin position="29"/>
        <end position="270"/>
    </location>
</feature>
<dbReference type="InterPro" id="IPR052337">
    <property type="entry name" value="SAT4-like"/>
</dbReference>